<dbReference type="InterPro" id="IPR027450">
    <property type="entry name" value="AlkB-like"/>
</dbReference>
<evidence type="ECO:0000259" key="9">
    <source>
        <dbReference type="PROSITE" id="PS51471"/>
    </source>
</evidence>
<dbReference type="Proteomes" id="UP000068447">
    <property type="component" value="Chromosome"/>
</dbReference>
<dbReference type="PANTHER" id="PTHR31212:SF4">
    <property type="entry name" value="ALPHA-KETOGLUTARATE-DEPENDENT DIOXYGENASE ALKB HOMOLOG 3"/>
    <property type="match status" value="1"/>
</dbReference>
<dbReference type="GO" id="GO:0140097">
    <property type="term" value="F:catalytic activity, acting on DNA"/>
    <property type="evidence" value="ECO:0007669"/>
    <property type="project" value="UniProtKB-ARBA"/>
</dbReference>
<dbReference type="GO" id="GO:0006307">
    <property type="term" value="P:DNA alkylation repair"/>
    <property type="evidence" value="ECO:0007669"/>
    <property type="project" value="InterPro"/>
</dbReference>
<dbReference type="InterPro" id="IPR005123">
    <property type="entry name" value="Oxoglu/Fe-dep_dioxygenase_dom"/>
</dbReference>
<dbReference type="GO" id="GO:0046872">
    <property type="term" value="F:metal ion binding"/>
    <property type="evidence" value="ECO:0007669"/>
    <property type="project" value="UniProtKB-KW"/>
</dbReference>
<dbReference type="STRING" id="1526571.AT746_03805"/>
<dbReference type="InterPro" id="IPR037151">
    <property type="entry name" value="AlkB-like_sf"/>
</dbReference>
<comment type="cofactor">
    <cofactor evidence="1">
        <name>Fe(2+)</name>
        <dbReference type="ChEBI" id="CHEBI:29033"/>
    </cofactor>
</comment>
<evidence type="ECO:0000313" key="11">
    <source>
        <dbReference type="Proteomes" id="UP000068447"/>
    </source>
</evidence>
<reference evidence="10 11" key="1">
    <citation type="submission" date="2015-12" db="EMBL/GenBank/DDBJ databases">
        <title>Complete genome of Lacimicrobium alkaliphilum KCTC 32984.</title>
        <authorList>
            <person name="Kim S.-G."/>
            <person name="Lee Y.-J."/>
        </authorList>
    </citation>
    <scope>NUCLEOTIDE SEQUENCE [LARGE SCALE GENOMIC DNA]</scope>
    <source>
        <strain evidence="10 11">YelD216</strain>
    </source>
</reference>
<dbReference type="Gene3D" id="2.60.120.590">
    <property type="entry name" value="Alpha-ketoglutarate-dependent dioxygenase AlkB-like"/>
    <property type="match status" value="1"/>
</dbReference>
<keyword evidence="2" id="KW-0479">Metal-binding</keyword>
<dbReference type="RefSeq" id="WP_062476650.1">
    <property type="nucleotide sequence ID" value="NZ_CP013650.1"/>
</dbReference>
<dbReference type="PANTHER" id="PTHR31212">
    <property type="entry name" value="ALPHA-KETOGLUTARATE-DEPENDENT DIOXYGENASE ALKB HOMOLOG 3"/>
    <property type="match status" value="1"/>
</dbReference>
<gene>
    <name evidence="10" type="ORF">AT746_03805</name>
</gene>
<evidence type="ECO:0000256" key="7">
    <source>
        <dbReference type="ARBA" id="ARBA00023004"/>
    </source>
</evidence>
<evidence type="ECO:0000256" key="3">
    <source>
        <dbReference type="ARBA" id="ARBA00022763"/>
    </source>
</evidence>
<dbReference type="SUPFAM" id="SSF51197">
    <property type="entry name" value="Clavaminate synthase-like"/>
    <property type="match status" value="1"/>
</dbReference>
<keyword evidence="3" id="KW-0227">DNA damage</keyword>
<evidence type="ECO:0000256" key="4">
    <source>
        <dbReference type="ARBA" id="ARBA00022842"/>
    </source>
</evidence>
<dbReference type="GO" id="GO:0016705">
    <property type="term" value="F:oxidoreductase activity, acting on paired donors, with incorporation or reduction of molecular oxygen"/>
    <property type="evidence" value="ECO:0007669"/>
    <property type="project" value="UniProtKB-ARBA"/>
</dbReference>
<proteinExistence type="predicted"/>
<keyword evidence="11" id="KW-1185">Reference proteome</keyword>
<dbReference type="KEGG" id="lal:AT746_03805"/>
<feature type="domain" description="Fe2OG dioxygenase" evidence="9">
    <location>
        <begin position="101"/>
        <end position="198"/>
    </location>
</feature>
<dbReference type="Pfam" id="PF13532">
    <property type="entry name" value="2OG-FeII_Oxy_2"/>
    <property type="match status" value="1"/>
</dbReference>
<organism evidence="10 11">
    <name type="scientific">Lacimicrobium alkaliphilum</name>
    <dbReference type="NCBI Taxonomy" id="1526571"/>
    <lineage>
        <taxon>Bacteria</taxon>
        <taxon>Pseudomonadati</taxon>
        <taxon>Pseudomonadota</taxon>
        <taxon>Gammaproteobacteria</taxon>
        <taxon>Alteromonadales</taxon>
        <taxon>Alteromonadaceae</taxon>
        <taxon>Lacimicrobium</taxon>
    </lineage>
</organism>
<dbReference type="AlphaFoldDB" id="A0A0U3B1S7"/>
<sequence>MQNDLFGQQDIQLADADLSYVPDFLSVSEADALLAVLRGTLAWRQDSIRIYGREVKIPRLQAWYGDPEAQYRYSGLDMRPLPWTEELRELKMTCEQFTGSRFNAVLANYYRDGADGMGWHADDEPELGTSPVIASVSLGQRRNMDFRHRHNGEKYRIRLGHGSLLVMAGLTQQYWQHALPKSRKAMDDRINLTFRRIIHPTQR</sequence>
<evidence type="ECO:0000256" key="6">
    <source>
        <dbReference type="ARBA" id="ARBA00023002"/>
    </source>
</evidence>
<dbReference type="FunFam" id="2.60.120.590:FF:000004">
    <property type="entry name" value="DNA oxidative demethylase ALKBH2"/>
    <property type="match status" value="1"/>
</dbReference>
<dbReference type="EMBL" id="CP013650">
    <property type="protein sequence ID" value="ALS97481.1"/>
    <property type="molecule type" value="Genomic_DNA"/>
</dbReference>
<keyword evidence="4" id="KW-0460">Magnesium</keyword>
<evidence type="ECO:0000256" key="8">
    <source>
        <dbReference type="ARBA" id="ARBA00023204"/>
    </source>
</evidence>
<keyword evidence="6" id="KW-0560">Oxidoreductase</keyword>
<evidence type="ECO:0000256" key="1">
    <source>
        <dbReference type="ARBA" id="ARBA00001954"/>
    </source>
</evidence>
<keyword evidence="5" id="KW-0223">Dioxygenase</keyword>
<accession>A0A0U3B1S7</accession>
<dbReference type="OrthoDB" id="190276at2"/>
<evidence type="ECO:0000256" key="2">
    <source>
        <dbReference type="ARBA" id="ARBA00022723"/>
    </source>
</evidence>
<dbReference type="GO" id="GO:0016787">
    <property type="term" value="F:hydrolase activity"/>
    <property type="evidence" value="ECO:0007669"/>
    <property type="project" value="UniProtKB-ARBA"/>
</dbReference>
<name>A0A0U3B1S7_9ALTE</name>
<evidence type="ECO:0000256" key="5">
    <source>
        <dbReference type="ARBA" id="ARBA00022964"/>
    </source>
</evidence>
<keyword evidence="8" id="KW-0234">DNA repair</keyword>
<protein>
    <submittedName>
        <fullName evidence="10">DNA repair protein</fullName>
    </submittedName>
</protein>
<dbReference type="GO" id="GO:0032451">
    <property type="term" value="F:demethylase activity"/>
    <property type="evidence" value="ECO:0007669"/>
    <property type="project" value="UniProtKB-ARBA"/>
</dbReference>
<evidence type="ECO:0000313" key="10">
    <source>
        <dbReference type="EMBL" id="ALS97481.1"/>
    </source>
</evidence>
<dbReference type="PROSITE" id="PS51471">
    <property type="entry name" value="FE2OG_OXY"/>
    <property type="match status" value="1"/>
</dbReference>
<dbReference type="GO" id="GO:0051213">
    <property type="term" value="F:dioxygenase activity"/>
    <property type="evidence" value="ECO:0007669"/>
    <property type="project" value="UniProtKB-KW"/>
</dbReference>
<keyword evidence="7" id="KW-0408">Iron</keyword>
<dbReference type="InterPro" id="IPR032854">
    <property type="entry name" value="ALKBH3"/>
</dbReference>